<dbReference type="AlphaFoldDB" id="A0A1F4XKS1"/>
<dbReference type="EMBL" id="MEWR01000008">
    <property type="protein sequence ID" value="OGC82287.1"/>
    <property type="molecule type" value="Genomic_DNA"/>
</dbReference>
<organism evidence="4 5">
    <name type="scientific">Candidatus Abawacabacteria bacterium RBG_16_42_10</name>
    <dbReference type="NCBI Taxonomy" id="1817814"/>
    <lineage>
        <taxon>Bacteria</taxon>
        <taxon>Candidatus Abawacaibacteriota</taxon>
    </lineage>
</organism>
<dbReference type="InterPro" id="IPR036052">
    <property type="entry name" value="TrpB-like_PALP_sf"/>
</dbReference>
<protein>
    <recommendedName>
        <fullName evidence="3">Tryptophan synthase beta chain-like PALP domain-containing protein</fullName>
    </recommendedName>
</protein>
<dbReference type="Proteomes" id="UP000177614">
    <property type="component" value="Unassembled WGS sequence"/>
</dbReference>
<evidence type="ECO:0000313" key="4">
    <source>
        <dbReference type="EMBL" id="OGC82287.1"/>
    </source>
</evidence>
<comment type="cofactor">
    <cofactor evidence="1">
        <name>pyridoxal 5'-phosphate</name>
        <dbReference type="ChEBI" id="CHEBI:597326"/>
    </cofactor>
</comment>
<accession>A0A1F4XKS1</accession>
<evidence type="ECO:0000256" key="2">
    <source>
        <dbReference type="ARBA" id="ARBA00022898"/>
    </source>
</evidence>
<dbReference type="SUPFAM" id="SSF53686">
    <property type="entry name" value="Tryptophan synthase beta subunit-like PLP-dependent enzymes"/>
    <property type="match status" value="1"/>
</dbReference>
<evidence type="ECO:0000313" key="5">
    <source>
        <dbReference type="Proteomes" id="UP000177614"/>
    </source>
</evidence>
<reference evidence="4 5" key="1">
    <citation type="journal article" date="2016" name="Nat. Commun.">
        <title>Thousands of microbial genomes shed light on interconnected biogeochemical processes in an aquifer system.</title>
        <authorList>
            <person name="Anantharaman K."/>
            <person name="Brown C.T."/>
            <person name="Hug L.A."/>
            <person name="Sharon I."/>
            <person name="Castelle C.J."/>
            <person name="Probst A.J."/>
            <person name="Thomas B.C."/>
            <person name="Singh A."/>
            <person name="Wilkins M.J."/>
            <person name="Karaoz U."/>
            <person name="Brodie E.L."/>
            <person name="Williams K.H."/>
            <person name="Hubbard S.S."/>
            <person name="Banfield J.F."/>
        </authorList>
    </citation>
    <scope>NUCLEOTIDE SEQUENCE [LARGE SCALE GENOMIC DNA]</scope>
</reference>
<feature type="domain" description="Tryptophan synthase beta chain-like PALP" evidence="3">
    <location>
        <begin position="43"/>
        <end position="204"/>
    </location>
</feature>
<keyword evidence="2" id="KW-0663">Pyridoxal phosphate</keyword>
<evidence type="ECO:0000259" key="3">
    <source>
        <dbReference type="Pfam" id="PF00291"/>
    </source>
</evidence>
<dbReference type="InterPro" id="IPR001926">
    <property type="entry name" value="TrpB-like_PALP"/>
</dbReference>
<dbReference type="Pfam" id="PF00291">
    <property type="entry name" value="PALP"/>
    <property type="match status" value="1"/>
</dbReference>
<name>A0A1F4XKS1_9BACT</name>
<comment type="caution">
    <text evidence="4">The sequence shown here is derived from an EMBL/GenBank/DDBJ whole genome shotgun (WGS) entry which is preliminary data.</text>
</comment>
<sequence length="316" mass="35756">MQTGTLKVIKDRFDIWRYADFFPQIPEQFWISDGRKEFTRLEKRNADLFIKHEDEHPLGSHKGRSLAYQLSQLFASGEKKLTISSSGNAAYAFLRLTYSAHSYAFVSPSADKNKLTTLLSLKTKGKIIVSESPRTFANWLVNKHGYIDLRPSQSDDAIVGLMSLGFELFEQIPDLSDDYGVFSVTTSGGNILGMTKAFKNLQEKGLLKTLPKLFPILLQDYKGGTLTTERRQELEKAVSEMDGKIITMRPILKGQENTSFEGNTALRAYEECKIQNVKCKIDKAVVIFTGRECLKQAIPEYKVYSSISDFAKDFKL</sequence>
<dbReference type="STRING" id="1817814.A2V81_02000"/>
<evidence type="ECO:0000256" key="1">
    <source>
        <dbReference type="ARBA" id="ARBA00001933"/>
    </source>
</evidence>
<gene>
    <name evidence="4" type="ORF">A2V81_02000</name>
</gene>
<dbReference type="Gene3D" id="3.40.50.1100">
    <property type="match status" value="2"/>
</dbReference>
<proteinExistence type="predicted"/>